<evidence type="ECO:0000256" key="3">
    <source>
        <dbReference type="ARBA" id="ARBA00024867"/>
    </source>
</evidence>
<gene>
    <name evidence="6" type="ORF">D2A34_02940</name>
</gene>
<accession>A0A399ITL0</accession>
<feature type="modified residue" description="4-aspartylphosphate" evidence="4">
    <location>
        <position position="55"/>
    </location>
</feature>
<dbReference type="Gene3D" id="3.40.50.2300">
    <property type="match status" value="1"/>
</dbReference>
<dbReference type="InterPro" id="IPR001789">
    <property type="entry name" value="Sig_transdc_resp-reg_receiver"/>
</dbReference>
<dbReference type="AlphaFoldDB" id="A0A399ITL0"/>
<dbReference type="SMART" id="SM00448">
    <property type="entry name" value="REC"/>
    <property type="match status" value="1"/>
</dbReference>
<comment type="caution">
    <text evidence="6">The sequence shown here is derived from an EMBL/GenBank/DDBJ whole genome shotgun (WGS) entry which is preliminary data.</text>
</comment>
<evidence type="ECO:0000256" key="4">
    <source>
        <dbReference type="PROSITE-ProRule" id="PRU00169"/>
    </source>
</evidence>
<dbReference type="Proteomes" id="UP000265930">
    <property type="component" value="Unassembled WGS sequence"/>
</dbReference>
<dbReference type="PROSITE" id="PS50110">
    <property type="entry name" value="RESPONSE_REGULATORY"/>
    <property type="match status" value="1"/>
</dbReference>
<evidence type="ECO:0000313" key="7">
    <source>
        <dbReference type="Proteomes" id="UP000265930"/>
    </source>
</evidence>
<organism evidence="6 7">
    <name type="scientific">Clostridium chromiireducens</name>
    <dbReference type="NCBI Taxonomy" id="225345"/>
    <lineage>
        <taxon>Bacteria</taxon>
        <taxon>Bacillati</taxon>
        <taxon>Bacillota</taxon>
        <taxon>Clostridia</taxon>
        <taxon>Eubacteriales</taxon>
        <taxon>Clostridiaceae</taxon>
        <taxon>Clostridium</taxon>
    </lineage>
</organism>
<evidence type="ECO:0000256" key="1">
    <source>
        <dbReference type="ARBA" id="ARBA00018672"/>
    </source>
</evidence>
<dbReference type="PANTHER" id="PTHR44591:SF3">
    <property type="entry name" value="RESPONSE REGULATORY DOMAIN-CONTAINING PROTEIN"/>
    <property type="match status" value="1"/>
</dbReference>
<keyword evidence="2 4" id="KW-0597">Phosphoprotein</keyword>
<feature type="domain" description="Response regulatory" evidence="5">
    <location>
        <begin position="6"/>
        <end position="120"/>
    </location>
</feature>
<dbReference type="PANTHER" id="PTHR44591">
    <property type="entry name" value="STRESS RESPONSE REGULATOR PROTEIN 1"/>
    <property type="match status" value="1"/>
</dbReference>
<proteinExistence type="predicted"/>
<dbReference type="Pfam" id="PF00072">
    <property type="entry name" value="Response_reg"/>
    <property type="match status" value="1"/>
</dbReference>
<dbReference type="SUPFAM" id="SSF52172">
    <property type="entry name" value="CheY-like"/>
    <property type="match status" value="1"/>
</dbReference>
<dbReference type="InterPro" id="IPR011006">
    <property type="entry name" value="CheY-like_superfamily"/>
</dbReference>
<evidence type="ECO:0000259" key="5">
    <source>
        <dbReference type="PROSITE" id="PS50110"/>
    </source>
</evidence>
<comment type="function">
    <text evidence="3">May play the central regulatory role in sporulation. It may be an element of the effector pathway responsible for the activation of sporulation genes in response to nutritional stress. Spo0A may act in concert with spo0H (a sigma factor) to control the expression of some genes that are critical to the sporulation process.</text>
</comment>
<protein>
    <recommendedName>
        <fullName evidence="1">Stage 0 sporulation protein A homolog</fullName>
    </recommendedName>
</protein>
<sequence>MKKEYKILIIDDEEEILLSLKKNLILEGYNVETCNDSVEALEMIKNNKLHIVITDIVMPNMNGIDLLKAAKAYDALTQVIMMTGYSTMEITIQSLEFGANDYILKPFKSIEYIIEIIDYSIQKLERWRESIRGLVSK</sequence>
<dbReference type="EMBL" id="QXDJ01000001">
    <property type="protein sequence ID" value="RII36354.1"/>
    <property type="molecule type" value="Genomic_DNA"/>
</dbReference>
<reference evidence="6 7" key="1">
    <citation type="submission" date="2018-08" db="EMBL/GenBank/DDBJ databases">
        <title>Genome of Clostridium chromiireducens C1, DSM12136.</title>
        <authorList>
            <person name="Xing M."/>
            <person name="Wei Y."/>
            <person name="Ang E.L."/>
            <person name="Zhao H."/>
            <person name="Zhang Y."/>
        </authorList>
    </citation>
    <scope>NUCLEOTIDE SEQUENCE [LARGE SCALE GENOMIC DNA]</scope>
    <source>
        <strain evidence="6 7">C1</strain>
    </source>
</reference>
<evidence type="ECO:0000313" key="6">
    <source>
        <dbReference type="EMBL" id="RII36354.1"/>
    </source>
</evidence>
<evidence type="ECO:0000256" key="2">
    <source>
        <dbReference type="ARBA" id="ARBA00022553"/>
    </source>
</evidence>
<name>A0A399ITL0_9CLOT</name>
<dbReference type="InterPro" id="IPR050595">
    <property type="entry name" value="Bact_response_regulator"/>
</dbReference>
<dbReference type="CDD" id="cd00156">
    <property type="entry name" value="REC"/>
    <property type="match status" value="1"/>
</dbReference>
<dbReference type="RefSeq" id="WP_119365663.1">
    <property type="nucleotide sequence ID" value="NZ_QXDJ01000001.1"/>
</dbReference>
<dbReference type="GO" id="GO:0000160">
    <property type="term" value="P:phosphorelay signal transduction system"/>
    <property type="evidence" value="ECO:0007669"/>
    <property type="project" value="InterPro"/>
</dbReference>